<evidence type="ECO:0000259" key="3">
    <source>
        <dbReference type="PROSITE" id="PS50089"/>
    </source>
</evidence>
<dbReference type="AlphaFoldDB" id="A0A8H5C9Z7"/>
<organism evidence="4 5">
    <name type="scientific">Ephemerocybe angulata</name>
    <dbReference type="NCBI Taxonomy" id="980116"/>
    <lineage>
        <taxon>Eukaryota</taxon>
        <taxon>Fungi</taxon>
        <taxon>Dikarya</taxon>
        <taxon>Basidiomycota</taxon>
        <taxon>Agaricomycotina</taxon>
        <taxon>Agaricomycetes</taxon>
        <taxon>Agaricomycetidae</taxon>
        <taxon>Agaricales</taxon>
        <taxon>Agaricineae</taxon>
        <taxon>Psathyrellaceae</taxon>
        <taxon>Ephemerocybe</taxon>
    </lineage>
</organism>
<dbReference type="PROSITE" id="PS50089">
    <property type="entry name" value="ZF_RING_2"/>
    <property type="match status" value="1"/>
</dbReference>
<sequence>MPTLDRTGKILSARIRKGEMIYEVEHHRRGQDPKDRTRSWLRASQLTRKQAHLCAFWAVANRSPKNRVYARALPEPTAVLEVEGVELLETGPQTIAEAVFFSGTWAAVPPKQSAPDVLPSALWLSPLMLGISPHDVERRYAVVEESLGSLGALRGAKAKDVFLKMKKGRRELQEEEGKEGDEEEGKRGGEEEEKVPVCCVCMTERQELIMSCGCRESNTCTSCMIGWATAAGGRGPMCTICRSPVVPINLAWGALVEEDQKACKAAARKKNRQKKRKTPEGRKLDKERKKRRKEERRAENAKATGEESGLVGGKGDVGGGDGEGDWDGTGEESEWEGIGGADY</sequence>
<proteinExistence type="predicted"/>
<name>A0A8H5C9Z7_9AGAR</name>
<dbReference type="GO" id="GO:0008270">
    <property type="term" value="F:zinc ion binding"/>
    <property type="evidence" value="ECO:0007669"/>
    <property type="project" value="UniProtKB-KW"/>
</dbReference>
<feature type="compositionally biased region" description="Acidic residues" evidence="2">
    <location>
        <begin position="173"/>
        <end position="183"/>
    </location>
</feature>
<evidence type="ECO:0000313" key="4">
    <source>
        <dbReference type="EMBL" id="KAF5337850.1"/>
    </source>
</evidence>
<feature type="domain" description="RING-type" evidence="3">
    <location>
        <begin position="198"/>
        <end position="242"/>
    </location>
</feature>
<accession>A0A8H5C9Z7</accession>
<reference evidence="4 5" key="1">
    <citation type="journal article" date="2020" name="ISME J.">
        <title>Uncovering the hidden diversity of litter-decomposition mechanisms in mushroom-forming fungi.</title>
        <authorList>
            <person name="Floudas D."/>
            <person name="Bentzer J."/>
            <person name="Ahren D."/>
            <person name="Johansson T."/>
            <person name="Persson P."/>
            <person name="Tunlid A."/>
        </authorList>
    </citation>
    <scope>NUCLEOTIDE SEQUENCE [LARGE SCALE GENOMIC DNA]</scope>
    <source>
        <strain evidence="4 5">CBS 175.51</strain>
    </source>
</reference>
<keyword evidence="1" id="KW-0863">Zinc-finger</keyword>
<dbReference type="EMBL" id="JAACJK010000027">
    <property type="protein sequence ID" value="KAF5337850.1"/>
    <property type="molecule type" value="Genomic_DNA"/>
</dbReference>
<feature type="compositionally biased region" description="Basic residues" evidence="2">
    <location>
        <begin position="266"/>
        <end position="277"/>
    </location>
</feature>
<evidence type="ECO:0000313" key="5">
    <source>
        <dbReference type="Proteomes" id="UP000541558"/>
    </source>
</evidence>
<feature type="compositionally biased region" description="Gly residues" evidence="2">
    <location>
        <begin position="310"/>
        <end position="321"/>
    </location>
</feature>
<protein>
    <recommendedName>
        <fullName evidence="3">RING-type domain-containing protein</fullName>
    </recommendedName>
</protein>
<comment type="caution">
    <text evidence="4">The sequence shown here is derived from an EMBL/GenBank/DDBJ whole genome shotgun (WGS) entry which is preliminary data.</text>
</comment>
<evidence type="ECO:0000256" key="1">
    <source>
        <dbReference type="PROSITE-ProRule" id="PRU00175"/>
    </source>
</evidence>
<feature type="region of interest" description="Disordered" evidence="2">
    <location>
        <begin position="266"/>
        <end position="343"/>
    </location>
</feature>
<keyword evidence="5" id="KW-1185">Reference proteome</keyword>
<dbReference type="Proteomes" id="UP000541558">
    <property type="component" value="Unassembled WGS sequence"/>
</dbReference>
<dbReference type="InterPro" id="IPR001841">
    <property type="entry name" value="Znf_RING"/>
</dbReference>
<evidence type="ECO:0000256" key="2">
    <source>
        <dbReference type="SAM" id="MobiDB-lite"/>
    </source>
</evidence>
<gene>
    <name evidence="4" type="ORF">D9611_015119</name>
</gene>
<feature type="region of interest" description="Disordered" evidence="2">
    <location>
        <begin position="170"/>
        <end position="189"/>
    </location>
</feature>
<feature type="compositionally biased region" description="Acidic residues" evidence="2">
    <location>
        <begin position="322"/>
        <end position="335"/>
    </location>
</feature>
<keyword evidence="1" id="KW-0479">Metal-binding</keyword>
<feature type="compositionally biased region" description="Basic and acidic residues" evidence="2">
    <location>
        <begin position="278"/>
        <end position="287"/>
    </location>
</feature>
<keyword evidence="1" id="KW-0862">Zinc</keyword>